<evidence type="ECO:0000259" key="6">
    <source>
        <dbReference type="Pfam" id="PF00925"/>
    </source>
</evidence>
<evidence type="ECO:0000256" key="1">
    <source>
        <dbReference type="ARBA" id="ARBA00005104"/>
    </source>
</evidence>
<organism evidence="7 8">
    <name type="scientific">Candidatus Kaiserbacteria bacterium RIFCSPLOWO2_01_FULL_52_12b</name>
    <dbReference type="NCBI Taxonomy" id="1798509"/>
    <lineage>
        <taxon>Bacteria</taxon>
        <taxon>Candidatus Kaiseribacteriota</taxon>
    </lineage>
</organism>
<keyword evidence="5" id="KW-0456">Lyase</keyword>
<dbReference type="GO" id="GO:0008686">
    <property type="term" value="F:3,4-dihydroxy-2-butanone-4-phosphate synthase activity"/>
    <property type="evidence" value="ECO:0007669"/>
    <property type="project" value="TreeGrafter"/>
</dbReference>
<evidence type="ECO:0000256" key="4">
    <source>
        <dbReference type="ARBA" id="ARBA00023211"/>
    </source>
</evidence>
<keyword evidence="3" id="KW-0460">Magnesium</keyword>
<dbReference type="EMBL" id="MFLW01000016">
    <property type="protein sequence ID" value="OGG78302.1"/>
    <property type="molecule type" value="Genomic_DNA"/>
</dbReference>
<keyword evidence="4" id="KW-0464">Manganese</keyword>
<dbReference type="InterPro" id="IPR032677">
    <property type="entry name" value="GTP_cyclohydro_II"/>
</dbReference>
<dbReference type="Gene3D" id="3.40.50.10990">
    <property type="entry name" value="GTP cyclohydrolase II"/>
    <property type="match status" value="1"/>
</dbReference>
<evidence type="ECO:0000256" key="5">
    <source>
        <dbReference type="ARBA" id="ARBA00023239"/>
    </source>
</evidence>
<feature type="domain" description="GTP cyclohydrolase II" evidence="6">
    <location>
        <begin position="114"/>
        <end position="257"/>
    </location>
</feature>
<accession>A0A1F6EXM0</accession>
<dbReference type="AlphaFoldDB" id="A0A1F6EXM0"/>
<gene>
    <name evidence="7" type="ORF">A3A36_03060</name>
</gene>
<reference evidence="7 8" key="1">
    <citation type="journal article" date="2016" name="Nat. Commun.">
        <title>Thousands of microbial genomes shed light on interconnected biogeochemical processes in an aquifer system.</title>
        <authorList>
            <person name="Anantharaman K."/>
            <person name="Brown C.T."/>
            <person name="Hug L.A."/>
            <person name="Sharon I."/>
            <person name="Castelle C.J."/>
            <person name="Probst A.J."/>
            <person name="Thomas B.C."/>
            <person name="Singh A."/>
            <person name="Wilkins M.J."/>
            <person name="Karaoz U."/>
            <person name="Brodie E.L."/>
            <person name="Williams K.H."/>
            <person name="Hubbard S.S."/>
            <person name="Banfield J.F."/>
        </authorList>
    </citation>
    <scope>NUCLEOTIDE SEQUENCE [LARGE SCALE GENOMIC DNA]</scope>
</reference>
<dbReference type="Pfam" id="PF00925">
    <property type="entry name" value="GTP_cyclohydro2"/>
    <property type="match status" value="1"/>
</dbReference>
<evidence type="ECO:0000313" key="8">
    <source>
        <dbReference type="Proteomes" id="UP000178811"/>
    </source>
</evidence>
<dbReference type="PANTHER" id="PTHR21327:SF46">
    <property type="entry name" value="3,4-DIHYDROXY-2-BUTANONE 4-PHOSPHATE SYNTHASE"/>
    <property type="match status" value="1"/>
</dbReference>
<dbReference type="Proteomes" id="UP000178811">
    <property type="component" value="Unassembled WGS sequence"/>
</dbReference>
<evidence type="ECO:0000313" key="7">
    <source>
        <dbReference type="EMBL" id="OGG78302.1"/>
    </source>
</evidence>
<keyword evidence="2" id="KW-0686">Riboflavin biosynthesis</keyword>
<evidence type="ECO:0000256" key="2">
    <source>
        <dbReference type="ARBA" id="ARBA00022619"/>
    </source>
</evidence>
<sequence>MDTPIKITDIKGKRFANILISKHESSLEEHLKNAISSKAVTDHYVPAPQRKTGESLKSFARRLALHSSSLHFTRIIFNRESHYVAFGVSGPLLTSAGRFTLIPAQVVNGRWGLHHFLFYPDIETVLKQRELFVRLDSGCTSGQLFDDITCDCREQLSMAMDSCAKDGYGVIIHMPQHDGRGWGEYKMANQQLMVDYDLDTVVAAELFYGSLEDVDQRTYTEAVTILKAFGFGNEHLFRIGTNNPRKVGAFTSFGMQLKTFEPMVIKDRNPIIKRNLAAKAKYLHPMTPSLLNQVRKIRKSSV</sequence>
<dbReference type="PANTHER" id="PTHR21327">
    <property type="entry name" value="GTP CYCLOHYDROLASE II-RELATED"/>
    <property type="match status" value="1"/>
</dbReference>
<comment type="pathway">
    <text evidence="1">Cofactor biosynthesis; riboflavin biosynthesis.</text>
</comment>
<dbReference type="GO" id="GO:0005829">
    <property type="term" value="C:cytosol"/>
    <property type="evidence" value="ECO:0007669"/>
    <property type="project" value="TreeGrafter"/>
</dbReference>
<dbReference type="GO" id="GO:0009231">
    <property type="term" value="P:riboflavin biosynthetic process"/>
    <property type="evidence" value="ECO:0007669"/>
    <property type="project" value="UniProtKB-UniPathway"/>
</dbReference>
<dbReference type="InterPro" id="IPR036144">
    <property type="entry name" value="RibA-like_sf"/>
</dbReference>
<protein>
    <recommendedName>
        <fullName evidence="6">GTP cyclohydrolase II domain-containing protein</fullName>
    </recommendedName>
</protein>
<dbReference type="SUPFAM" id="SSF142695">
    <property type="entry name" value="RibA-like"/>
    <property type="match status" value="1"/>
</dbReference>
<comment type="caution">
    <text evidence="7">The sequence shown here is derived from an EMBL/GenBank/DDBJ whole genome shotgun (WGS) entry which is preliminary data.</text>
</comment>
<dbReference type="UniPathway" id="UPA00275"/>
<evidence type="ECO:0000256" key="3">
    <source>
        <dbReference type="ARBA" id="ARBA00022842"/>
    </source>
</evidence>
<proteinExistence type="predicted"/>
<name>A0A1F6EXM0_9BACT</name>